<dbReference type="InterPro" id="IPR051447">
    <property type="entry name" value="Lipoprotein-release_system"/>
</dbReference>
<accession>A0A956LZ66</accession>
<feature type="transmembrane region" description="Helical" evidence="7">
    <location>
        <begin position="402"/>
        <end position="421"/>
    </location>
</feature>
<evidence type="ECO:0000313" key="10">
    <source>
        <dbReference type="EMBL" id="MCA9727697.1"/>
    </source>
</evidence>
<evidence type="ECO:0000259" key="9">
    <source>
        <dbReference type="Pfam" id="PF12704"/>
    </source>
</evidence>
<feature type="transmembrane region" description="Helical" evidence="7">
    <location>
        <begin position="757"/>
        <end position="790"/>
    </location>
</feature>
<feature type="domain" description="ABC3 transporter permease C-terminal" evidence="8">
    <location>
        <begin position="719"/>
        <end position="834"/>
    </location>
</feature>
<organism evidence="10 11">
    <name type="scientific">Eiseniibacteriota bacterium</name>
    <dbReference type="NCBI Taxonomy" id="2212470"/>
    <lineage>
        <taxon>Bacteria</taxon>
        <taxon>Candidatus Eiseniibacteriota</taxon>
    </lineage>
</organism>
<sequence>MGRYLLRIARRRSWTLSLLTVFGVAVGVASVLAIQILNRNAIAAFAGSVQAISGRADLTVLPRTPALSDSQLIRVLETPGVAAAWPLYRVEATLAGRRDAFLEIVGLDFLALDSGPALPGSDLPATGERVAFAPLTVPGWVAITPELSRELSRAVGDTLGVTSGSRRATLRVGAVVDLRKASPLGTSRLVLMDIAQAQELAGHPDRLDQIDVRIARGATPDSVARALTAALGPRAEVLAPDEVSTRAEGLLGAFRLNLTALSLVSLFVGTFLVFISTQASLVRRRSELGLLRALGATRGQILFVLGTDVLLLAAIGVALGIPLGYWVAIRNVGSVSATISNIYLLAEIDRVVIPPALYASAWAIGIGGAAAGAPWPAWDALRRDARSLFLDFTLHETTRRGAPLAALAALVMDAVGAIWFWRVGQGTRPAGFVLGFLVLVSIPLLAPAWVRLLGTVARARGLGLRFSLRNLTVRLHTVAFAVAGVAVAVAMMVGVTCLIASFRSTLVTWIETSVRADVYVTTPSWSRGRDDAFLAPEILSRIESVPGVAGIERLRQVTVEISGHPVRISGVEAAPGRAPRFPLRDGDPEKAARAVWDGNGTLISEPLAAKLGLGVGDSLRFTAPTGPVALPIAGVSYDYSTEAGSALISLATMEEALGPAPIQNVALYLHDGVSVTATLDSLRSRLPDVPLVLRSNGDLRRDILEIFDQTFAITRILQGLALLVALSGISLTLLVLARERAPELALYRALGALRRQVFGLFLGEALTMGALGLVLGTIAGIGLALILVHVINPAFFGWTIHPAWPWKSMLVQGAMLLGSALIAGLYPAARASRLTAKELSRDEL</sequence>
<dbReference type="Proteomes" id="UP000697710">
    <property type="component" value="Unassembled WGS sequence"/>
</dbReference>
<evidence type="ECO:0000256" key="5">
    <source>
        <dbReference type="ARBA" id="ARBA00022989"/>
    </source>
</evidence>
<evidence type="ECO:0000256" key="2">
    <source>
        <dbReference type="ARBA" id="ARBA00005236"/>
    </source>
</evidence>
<evidence type="ECO:0000256" key="3">
    <source>
        <dbReference type="ARBA" id="ARBA00022475"/>
    </source>
</evidence>
<dbReference type="InterPro" id="IPR025857">
    <property type="entry name" value="MacB_PCD"/>
</dbReference>
<name>A0A956LZ66_UNCEI</name>
<evidence type="ECO:0000256" key="1">
    <source>
        <dbReference type="ARBA" id="ARBA00004651"/>
    </source>
</evidence>
<dbReference type="GO" id="GO:0044874">
    <property type="term" value="P:lipoprotein localization to outer membrane"/>
    <property type="evidence" value="ECO:0007669"/>
    <property type="project" value="TreeGrafter"/>
</dbReference>
<comment type="subcellular location">
    <subcellularLocation>
        <location evidence="1">Cell membrane</location>
        <topology evidence="1">Multi-pass membrane protein</topology>
    </subcellularLocation>
</comment>
<keyword evidence="3" id="KW-1003">Cell membrane</keyword>
<evidence type="ECO:0000259" key="8">
    <source>
        <dbReference type="Pfam" id="PF02687"/>
    </source>
</evidence>
<dbReference type="GO" id="GO:0098797">
    <property type="term" value="C:plasma membrane protein complex"/>
    <property type="evidence" value="ECO:0007669"/>
    <property type="project" value="TreeGrafter"/>
</dbReference>
<feature type="domain" description="ABC3 transporter permease C-terminal" evidence="8">
    <location>
        <begin position="261"/>
        <end position="359"/>
    </location>
</feature>
<feature type="transmembrane region" description="Helical" evidence="7">
    <location>
        <begin position="810"/>
        <end position="829"/>
    </location>
</feature>
<feature type="transmembrane region" description="Helical" evidence="7">
    <location>
        <begin position="359"/>
        <end position="381"/>
    </location>
</feature>
<feature type="transmembrane region" description="Helical" evidence="7">
    <location>
        <begin position="716"/>
        <end position="736"/>
    </location>
</feature>
<dbReference type="InterPro" id="IPR003838">
    <property type="entry name" value="ABC3_permease_C"/>
</dbReference>
<keyword evidence="6 7" id="KW-0472">Membrane</keyword>
<protein>
    <submittedName>
        <fullName evidence="10">ABC transporter permease</fullName>
    </submittedName>
</protein>
<dbReference type="Pfam" id="PF12704">
    <property type="entry name" value="MacB_PCD"/>
    <property type="match status" value="2"/>
</dbReference>
<dbReference type="Pfam" id="PF02687">
    <property type="entry name" value="FtsX"/>
    <property type="match status" value="2"/>
</dbReference>
<evidence type="ECO:0000256" key="6">
    <source>
        <dbReference type="ARBA" id="ARBA00023136"/>
    </source>
</evidence>
<feature type="domain" description="MacB-like periplasmic core" evidence="9">
    <location>
        <begin position="17"/>
        <end position="229"/>
    </location>
</feature>
<reference evidence="10" key="1">
    <citation type="submission" date="2020-04" db="EMBL/GenBank/DDBJ databases">
        <authorList>
            <person name="Zhang T."/>
        </authorList>
    </citation>
    <scope>NUCLEOTIDE SEQUENCE</scope>
    <source>
        <strain evidence="10">HKST-UBA01</strain>
    </source>
</reference>
<evidence type="ECO:0000313" key="11">
    <source>
        <dbReference type="Proteomes" id="UP000697710"/>
    </source>
</evidence>
<reference evidence="10" key="2">
    <citation type="journal article" date="2021" name="Microbiome">
        <title>Successional dynamics and alternative stable states in a saline activated sludge microbial community over 9 years.</title>
        <authorList>
            <person name="Wang Y."/>
            <person name="Ye J."/>
            <person name="Ju F."/>
            <person name="Liu L."/>
            <person name="Boyd J.A."/>
            <person name="Deng Y."/>
            <person name="Parks D.H."/>
            <person name="Jiang X."/>
            <person name="Yin X."/>
            <person name="Woodcroft B.J."/>
            <person name="Tyson G.W."/>
            <person name="Hugenholtz P."/>
            <person name="Polz M.F."/>
            <person name="Zhang T."/>
        </authorList>
    </citation>
    <scope>NUCLEOTIDE SEQUENCE</scope>
    <source>
        <strain evidence="10">HKST-UBA01</strain>
    </source>
</reference>
<feature type="transmembrane region" description="Helical" evidence="7">
    <location>
        <begin position="433"/>
        <end position="454"/>
    </location>
</feature>
<dbReference type="PANTHER" id="PTHR30489">
    <property type="entry name" value="LIPOPROTEIN-RELEASING SYSTEM TRANSMEMBRANE PROTEIN LOLE"/>
    <property type="match status" value="1"/>
</dbReference>
<dbReference type="PANTHER" id="PTHR30489:SF0">
    <property type="entry name" value="LIPOPROTEIN-RELEASING SYSTEM TRANSMEMBRANE PROTEIN LOLE"/>
    <property type="match status" value="1"/>
</dbReference>
<keyword evidence="4 7" id="KW-0812">Transmembrane</keyword>
<evidence type="ECO:0000256" key="7">
    <source>
        <dbReference type="SAM" id="Phobius"/>
    </source>
</evidence>
<feature type="domain" description="MacB-like periplasmic core" evidence="9">
    <location>
        <begin position="479"/>
        <end position="683"/>
    </location>
</feature>
<keyword evidence="5 7" id="KW-1133">Transmembrane helix</keyword>
<feature type="transmembrane region" description="Helical" evidence="7">
    <location>
        <begin position="302"/>
        <end position="328"/>
    </location>
</feature>
<feature type="transmembrane region" description="Helical" evidence="7">
    <location>
        <begin position="475"/>
        <end position="502"/>
    </location>
</feature>
<feature type="transmembrane region" description="Helical" evidence="7">
    <location>
        <begin position="260"/>
        <end position="281"/>
    </location>
</feature>
<gene>
    <name evidence="10" type="ORF">KC729_08435</name>
</gene>
<comment type="similarity">
    <text evidence="2">Belongs to the ABC-4 integral membrane protein family. LolC/E subfamily.</text>
</comment>
<proteinExistence type="inferred from homology"/>
<dbReference type="AlphaFoldDB" id="A0A956LZ66"/>
<comment type="caution">
    <text evidence="10">The sequence shown here is derived from an EMBL/GenBank/DDBJ whole genome shotgun (WGS) entry which is preliminary data.</text>
</comment>
<evidence type="ECO:0000256" key="4">
    <source>
        <dbReference type="ARBA" id="ARBA00022692"/>
    </source>
</evidence>
<dbReference type="EMBL" id="JAGQHR010000216">
    <property type="protein sequence ID" value="MCA9727697.1"/>
    <property type="molecule type" value="Genomic_DNA"/>
</dbReference>